<keyword evidence="9 12" id="KW-0119">Carbohydrate metabolism</keyword>
<dbReference type="EC" id="3.2.1.1" evidence="4 12"/>
<feature type="domain" description="CBM20" evidence="13">
    <location>
        <begin position="495"/>
        <end position="595"/>
    </location>
</feature>
<dbReference type="SUPFAM" id="SSF51011">
    <property type="entry name" value="Glycosyl hydrolase domain"/>
    <property type="match status" value="1"/>
</dbReference>
<dbReference type="SMART" id="SM01065">
    <property type="entry name" value="CBM_2"/>
    <property type="match status" value="1"/>
</dbReference>
<evidence type="ECO:0000256" key="7">
    <source>
        <dbReference type="ARBA" id="ARBA00022801"/>
    </source>
</evidence>
<dbReference type="Pfam" id="PF00128">
    <property type="entry name" value="Alpha-amylase"/>
    <property type="match status" value="1"/>
</dbReference>
<dbReference type="Gene3D" id="2.60.40.1180">
    <property type="entry name" value="Golgi alpha-mannosidase II"/>
    <property type="match status" value="1"/>
</dbReference>
<evidence type="ECO:0000256" key="4">
    <source>
        <dbReference type="ARBA" id="ARBA00012595"/>
    </source>
</evidence>
<dbReference type="SMART" id="SM00632">
    <property type="entry name" value="Aamy_C"/>
    <property type="match status" value="1"/>
</dbReference>
<dbReference type="PROSITE" id="PS51166">
    <property type="entry name" value="CBM20"/>
    <property type="match status" value="1"/>
</dbReference>
<dbReference type="InterPro" id="IPR002044">
    <property type="entry name" value="CBM20"/>
</dbReference>
<keyword evidence="6" id="KW-0479">Metal-binding</keyword>
<evidence type="ECO:0000259" key="13">
    <source>
        <dbReference type="PROSITE" id="PS51166"/>
    </source>
</evidence>
<dbReference type="SUPFAM" id="SSF49452">
    <property type="entry name" value="Starch-binding domain-like"/>
    <property type="match status" value="1"/>
</dbReference>
<dbReference type="InterPro" id="IPR013784">
    <property type="entry name" value="Carb-bd-like_fold"/>
</dbReference>
<keyword evidence="15" id="KW-1185">Reference proteome</keyword>
<dbReference type="Gene3D" id="2.60.40.10">
    <property type="entry name" value="Immunoglobulins"/>
    <property type="match status" value="1"/>
</dbReference>
<dbReference type="PRINTS" id="PR00110">
    <property type="entry name" value="ALPHAAMYLASE"/>
</dbReference>
<keyword evidence="7 12" id="KW-0378">Hydrolase</keyword>
<evidence type="ECO:0000313" key="15">
    <source>
        <dbReference type="Proteomes" id="UP001519654"/>
    </source>
</evidence>
<dbReference type="RefSeq" id="WP_215788463.1">
    <property type="nucleotide sequence ID" value="NZ_JAHKKG010000005.1"/>
</dbReference>
<reference evidence="14 15" key="1">
    <citation type="submission" date="2021-06" db="EMBL/GenBank/DDBJ databases">
        <title>Actinoplanes lichenicola sp. nov., and Actinoplanes ovalisporus sp. nov., isolated from lichen in Thailand.</title>
        <authorList>
            <person name="Saeng-In P."/>
            <person name="Kanchanasin P."/>
            <person name="Yuki M."/>
            <person name="Kudo T."/>
            <person name="Ohkuma M."/>
            <person name="Phongsopitanun W."/>
            <person name="Tanasupawat S."/>
        </authorList>
    </citation>
    <scope>NUCLEOTIDE SEQUENCE [LARGE SCALE GENOMIC DNA]</scope>
    <source>
        <strain evidence="14 15">NBRC 110975</strain>
    </source>
</reference>
<dbReference type="InterPro" id="IPR031319">
    <property type="entry name" value="A-amylase_C"/>
</dbReference>
<dbReference type="Gene3D" id="3.20.20.80">
    <property type="entry name" value="Glycosidases"/>
    <property type="match status" value="1"/>
</dbReference>
<dbReference type="SUPFAM" id="SSF51445">
    <property type="entry name" value="(Trans)glycosidases"/>
    <property type="match status" value="1"/>
</dbReference>
<evidence type="ECO:0000313" key="14">
    <source>
        <dbReference type="EMBL" id="MBU2665242.1"/>
    </source>
</evidence>
<evidence type="ECO:0000256" key="11">
    <source>
        <dbReference type="RuleBase" id="RU003615"/>
    </source>
</evidence>
<comment type="catalytic activity">
    <reaction evidence="1 12">
        <text>Endohydrolysis of (1-&gt;4)-alpha-D-glucosidic linkages in polysaccharides containing three or more (1-&gt;4)-alpha-linked D-glucose units.</text>
        <dbReference type="EC" id="3.2.1.1"/>
    </reaction>
</comment>
<dbReference type="InterPro" id="IPR006048">
    <property type="entry name" value="A-amylase/branching_C"/>
</dbReference>
<evidence type="ECO:0000256" key="8">
    <source>
        <dbReference type="ARBA" id="ARBA00022837"/>
    </source>
</evidence>
<dbReference type="Proteomes" id="UP001519654">
    <property type="component" value="Unassembled WGS sequence"/>
</dbReference>
<evidence type="ECO:0000256" key="2">
    <source>
        <dbReference type="ARBA" id="ARBA00001913"/>
    </source>
</evidence>
<dbReference type="Pfam" id="PF00686">
    <property type="entry name" value="CBM_20"/>
    <property type="match status" value="1"/>
</dbReference>
<evidence type="ECO:0000256" key="3">
    <source>
        <dbReference type="ARBA" id="ARBA00008061"/>
    </source>
</evidence>
<dbReference type="InterPro" id="IPR013783">
    <property type="entry name" value="Ig-like_fold"/>
</dbReference>
<name>A0ABS5YP66_9ACTN</name>
<protein>
    <recommendedName>
        <fullName evidence="5 12">Alpha-amylase</fullName>
        <ecNumber evidence="4 12">3.2.1.1</ecNumber>
    </recommendedName>
</protein>
<sequence length="595" mass="63332">MKMRRIAPLIVGLMAALIAVVVVGRPQQADAKADANPGPKDVIVHLFEWPWASIASECTNVLGPKGFGGVQVSPPQEHVVLPGAGYPWWQDYQPVSYQLVTRRGDRAAFANMVSTCHAAGVKIYVDAVINHMAGGASTGTGSAGSTYSHYSYPAVPFGNDDFHHCGRNGNDDIANWGDRWEIQNCELVDLSDLKTEAEYVRGKLVAYLNDLISLGVDGFRVDAAKHMPVADLQNIYSRLNGTPYIFQETIEGGAGEPSPSEYTGIGDVTEFRYGDVVGNAFRDGNLSNLQNTSGQMLLASGDAVAFIDNHDTQRNGRAKLTYKDGTTYALSEAFMLAYPYGTPSVMSSFTFSNPEAGPPASSNGTTTAVNCSSGWACEHRWRTTANMVGFHNASYGTGLTNWWSNGSNQIAFGRGSNAYAVFNRGGSLNRTFSTSLPAGTYCDVANGDYTSNSCSGTTYTVNASGQFTATVPANGMVALHINARTTGGGTTTPPPSGCTTVAVTFASNTTTVWGENVFVLGNRSELSNWNTSGGVALSSATYPVWRGTVNLPANTAVEYKYVKKNGSTVAWESGANRTLNTGSACTLTVNDSWRS</sequence>
<evidence type="ECO:0000256" key="10">
    <source>
        <dbReference type="ARBA" id="ARBA00023295"/>
    </source>
</evidence>
<dbReference type="SMART" id="SM00642">
    <property type="entry name" value="Aamy"/>
    <property type="match status" value="1"/>
</dbReference>
<evidence type="ECO:0000256" key="5">
    <source>
        <dbReference type="ARBA" id="ARBA00017303"/>
    </source>
</evidence>
<evidence type="ECO:0000256" key="9">
    <source>
        <dbReference type="ARBA" id="ARBA00023277"/>
    </source>
</evidence>
<dbReference type="CDD" id="cd05808">
    <property type="entry name" value="CBM20_alpha_amylase"/>
    <property type="match status" value="1"/>
</dbReference>
<evidence type="ECO:0000256" key="1">
    <source>
        <dbReference type="ARBA" id="ARBA00000548"/>
    </source>
</evidence>
<comment type="caution">
    <text evidence="14">The sequence shown here is derived from an EMBL/GenBank/DDBJ whole genome shotgun (WGS) entry which is preliminary data.</text>
</comment>
<dbReference type="CDD" id="cd11317">
    <property type="entry name" value="AmyAc_bac_euk_AmyA"/>
    <property type="match status" value="1"/>
</dbReference>
<dbReference type="PANTHER" id="PTHR43447">
    <property type="entry name" value="ALPHA-AMYLASE"/>
    <property type="match status" value="1"/>
</dbReference>
<gene>
    <name evidence="14" type="ORF">KOI35_17195</name>
</gene>
<dbReference type="InterPro" id="IPR017853">
    <property type="entry name" value="GH"/>
</dbReference>
<proteinExistence type="inferred from homology"/>
<accession>A0ABS5YP66</accession>
<keyword evidence="10 12" id="KW-0326">Glycosidase</keyword>
<dbReference type="Pfam" id="PF02806">
    <property type="entry name" value="Alpha-amylase_C"/>
    <property type="match status" value="1"/>
</dbReference>
<organism evidence="14 15">
    <name type="scientific">Paractinoplanes bogorensis</name>
    <dbReference type="NCBI Taxonomy" id="1610840"/>
    <lineage>
        <taxon>Bacteria</taxon>
        <taxon>Bacillati</taxon>
        <taxon>Actinomycetota</taxon>
        <taxon>Actinomycetes</taxon>
        <taxon>Micromonosporales</taxon>
        <taxon>Micromonosporaceae</taxon>
        <taxon>Paractinoplanes</taxon>
    </lineage>
</organism>
<comment type="similarity">
    <text evidence="3 11">Belongs to the glycosyl hydrolase 13 family.</text>
</comment>
<dbReference type="InterPro" id="IPR006047">
    <property type="entry name" value="GH13_cat_dom"/>
</dbReference>
<dbReference type="InterPro" id="IPR013780">
    <property type="entry name" value="Glyco_hydro_b"/>
</dbReference>
<evidence type="ECO:0000256" key="12">
    <source>
        <dbReference type="RuleBase" id="RU361134"/>
    </source>
</evidence>
<comment type="cofactor">
    <cofactor evidence="2">
        <name>Ca(2+)</name>
        <dbReference type="ChEBI" id="CHEBI:29108"/>
    </cofactor>
</comment>
<keyword evidence="8" id="KW-0106">Calcium</keyword>
<evidence type="ECO:0000256" key="6">
    <source>
        <dbReference type="ARBA" id="ARBA00022723"/>
    </source>
</evidence>
<dbReference type="InterPro" id="IPR006046">
    <property type="entry name" value="Alpha_amylase"/>
</dbReference>
<dbReference type="EMBL" id="JAHKKG010000005">
    <property type="protein sequence ID" value="MBU2665242.1"/>
    <property type="molecule type" value="Genomic_DNA"/>
</dbReference>